<evidence type="ECO:0000313" key="1">
    <source>
        <dbReference type="EMBL" id="RKD14402.1"/>
    </source>
</evidence>
<protein>
    <submittedName>
        <fullName evidence="1">Uncharacterized protein</fullName>
    </submittedName>
</protein>
<reference evidence="1 2" key="1">
    <citation type="submission" date="2016-07" db="EMBL/GenBank/DDBJ databases">
        <title>Genome of Pelobium manganitolerans.</title>
        <authorList>
            <person name="Wu S."/>
            <person name="Wang G."/>
        </authorList>
    </citation>
    <scope>NUCLEOTIDE SEQUENCE [LARGE SCALE GENOMIC DNA]</scope>
    <source>
        <strain evidence="1 2">YS-25</strain>
    </source>
</reference>
<organism evidence="1 2">
    <name type="scientific">Pelobium manganitolerans</name>
    <dbReference type="NCBI Taxonomy" id="1842495"/>
    <lineage>
        <taxon>Bacteria</taxon>
        <taxon>Pseudomonadati</taxon>
        <taxon>Bacteroidota</taxon>
        <taxon>Sphingobacteriia</taxon>
        <taxon>Sphingobacteriales</taxon>
        <taxon>Sphingobacteriaceae</taxon>
        <taxon>Pelobium</taxon>
    </lineage>
</organism>
<proteinExistence type="predicted"/>
<comment type="caution">
    <text evidence="1">The sequence shown here is derived from an EMBL/GenBank/DDBJ whole genome shotgun (WGS) entry which is preliminary data.</text>
</comment>
<gene>
    <name evidence="1" type="ORF">BCY91_07965</name>
</gene>
<evidence type="ECO:0000313" key="2">
    <source>
        <dbReference type="Proteomes" id="UP000283433"/>
    </source>
</evidence>
<dbReference type="Proteomes" id="UP000283433">
    <property type="component" value="Unassembled WGS sequence"/>
</dbReference>
<dbReference type="AlphaFoldDB" id="A0A419S458"/>
<name>A0A419S458_9SPHI</name>
<sequence>MCAFLNAANMIPKWISSNWYSQYFEISDKKPINRIIGKKADLLLCDSFAFGIGSAQLYKLLIHV</sequence>
<dbReference type="EMBL" id="MBTA01000026">
    <property type="protein sequence ID" value="RKD14402.1"/>
    <property type="molecule type" value="Genomic_DNA"/>
</dbReference>
<keyword evidence="2" id="KW-1185">Reference proteome</keyword>
<accession>A0A419S458</accession>